<gene>
    <name evidence="2" type="ORF">DPMN_073283</name>
</gene>
<comment type="caution">
    <text evidence="2">The sequence shown here is derived from an EMBL/GenBank/DDBJ whole genome shotgun (WGS) entry which is preliminary data.</text>
</comment>
<reference evidence="2" key="1">
    <citation type="journal article" date="2019" name="bioRxiv">
        <title>The Genome of the Zebra Mussel, Dreissena polymorpha: A Resource for Invasive Species Research.</title>
        <authorList>
            <person name="McCartney M.A."/>
            <person name="Auch B."/>
            <person name="Kono T."/>
            <person name="Mallez S."/>
            <person name="Zhang Y."/>
            <person name="Obille A."/>
            <person name="Becker A."/>
            <person name="Abrahante J.E."/>
            <person name="Garbe J."/>
            <person name="Badalamenti J.P."/>
            <person name="Herman A."/>
            <person name="Mangelson H."/>
            <person name="Liachko I."/>
            <person name="Sullivan S."/>
            <person name="Sone E.D."/>
            <person name="Koren S."/>
            <person name="Silverstein K.A.T."/>
            <person name="Beckman K.B."/>
            <person name="Gohl D.M."/>
        </authorList>
    </citation>
    <scope>NUCLEOTIDE SEQUENCE</scope>
    <source>
        <strain evidence="2">Duluth1</strain>
        <tissue evidence="2">Whole animal</tissue>
    </source>
</reference>
<dbReference type="Proteomes" id="UP000828390">
    <property type="component" value="Unassembled WGS sequence"/>
</dbReference>
<protein>
    <submittedName>
        <fullName evidence="2">Uncharacterized protein</fullName>
    </submittedName>
</protein>
<keyword evidence="1" id="KW-0472">Membrane</keyword>
<dbReference type="EMBL" id="JAIWYP010000014">
    <property type="protein sequence ID" value="KAH3713491.1"/>
    <property type="molecule type" value="Genomic_DNA"/>
</dbReference>
<feature type="transmembrane region" description="Helical" evidence="1">
    <location>
        <begin position="6"/>
        <end position="29"/>
    </location>
</feature>
<accession>A0A9D4BYW5</accession>
<proteinExistence type="predicted"/>
<sequence>MRTEKLSVLVVVAIFIEPYTTPLTIMYWFGEFQDRDIRAVETCEIWYEGICNKA</sequence>
<evidence type="ECO:0000313" key="2">
    <source>
        <dbReference type="EMBL" id="KAH3713491.1"/>
    </source>
</evidence>
<keyword evidence="1" id="KW-1133">Transmembrane helix</keyword>
<reference evidence="2" key="2">
    <citation type="submission" date="2020-11" db="EMBL/GenBank/DDBJ databases">
        <authorList>
            <person name="McCartney M.A."/>
            <person name="Auch B."/>
            <person name="Kono T."/>
            <person name="Mallez S."/>
            <person name="Becker A."/>
            <person name="Gohl D.M."/>
            <person name="Silverstein K.A.T."/>
            <person name="Koren S."/>
            <person name="Bechman K.B."/>
            <person name="Herman A."/>
            <person name="Abrahante J.E."/>
            <person name="Garbe J."/>
        </authorList>
    </citation>
    <scope>NUCLEOTIDE SEQUENCE</scope>
    <source>
        <strain evidence="2">Duluth1</strain>
        <tissue evidence="2">Whole animal</tissue>
    </source>
</reference>
<keyword evidence="3" id="KW-1185">Reference proteome</keyword>
<name>A0A9D4BYW5_DREPO</name>
<evidence type="ECO:0000256" key="1">
    <source>
        <dbReference type="SAM" id="Phobius"/>
    </source>
</evidence>
<dbReference type="AlphaFoldDB" id="A0A9D4BYW5"/>
<keyword evidence="1" id="KW-0812">Transmembrane</keyword>
<evidence type="ECO:0000313" key="3">
    <source>
        <dbReference type="Proteomes" id="UP000828390"/>
    </source>
</evidence>
<organism evidence="2 3">
    <name type="scientific">Dreissena polymorpha</name>
    <name type="common">Zebra mussel</name>
    <name type="synonym">Mytilus polymorpha</name>
    <dbReference type="NCBI Taxonomy" id="45954"/>
    <lineage>
        <taxon>Eukaryota</taxon>
        <taxon>Metazoa</taxon>
        <taxon>Spiralia</taxon>
        <taxon>Lophotrochozoa</taxon>
        <taxon>Mollusca</taxon>
        <taxon>Bivalvia</taxon>
        <taxon>Autobranchia</taxon>
        <taxon>Heteroconchia</taxon>
        <taxon>Euheterodonta</taxon>
        <taxon>Imparidentia</taxon>
        <taxon>Neoheterodontei</taxon>
        <taxon>Myida</taxon>
        <taxon>Dreissenoidea</taxon>
        <taxon>Dreissenidae</taxon>
        <taxon>Dreissena</taxon>
    </lineage>
</organism>